<feature type="non-terminal residue" evidence="2">
    <location>
        <position position="1"/>
    </location>
</feature>
<dbReference type="Proteomes" id="UP000265520">
    <property type="component" value="Unassembled WGS sequence"/>
</dbReference>
<feature type="compositionally biased region" description="Basic and acidic residues" evidence="1">
    <location>
        <begin position="22"/>
        <end position="35"/>
    </location>
</feature>
<organism evidence="2 3">
    <name type="scientific">Trifolium medium</name>
    <dbReference type="NCBI Taxonomy" id="97028"/>
    <lineage>
        <taxon>Eukaryota</taxon>
        <taxon>Viridiplantae</taxon>
        <taxon>Streptophyta</taxon>
        <taxon>Embryophyta</taxon>
        <taxon>Tracheophyta</taxon>
        <taxon>Spermatophyta</taxon>
        <taxon>Magnoliopsida</taxon>
        <taxon>eudicotyledons</taxon>
        <taxon>Gunneridae</taxon>
        <taxon>Pentapetalae</taxon>
        <taxon>rosids</taxon>
        <taxon>fabids</taxon>
        <taxon>Fabales</taxon>
        <taxon>Fabaceae</taxon>
        <taxon>Papilionoideae</taxon>
        <taxon>50 kb inversion clade</taxon>
        <taxon>NPAAA clade</taxon>
        <taxon>Hologalegina</taxon>
        <taxon>IRL clade</taxon>
        <taxon>Trifolieae</taxon>
        <taxon>Trifolium</taxon>
    </lineage>
</organism>
<comment type="caution">
    <text evidence="2">The sequence shown here is derived from an EMBL/GenBank/DDBJ whole genome shotgun (WGS) entry which is preliminary data.</text>
</comment>
<evidence type="ECO:0000313" key="3">
    <source>
        <dbReference type="Proteomes" id="UP000265520"/>
    </source>
</evidence>
<protein>
    <submittedName>
        <fullName evidence="2">Uncharacterized protein</fullName>
    </submittedName>
</protein>
<accession>A0A392S4S8</accession>
<dbReference type="AlphaFoldDB" id="A0A392S4S8"/>
<sequence length="111" mass="11541">PEAQLIVGEANATKGAKRKKKGEVARATKIPRKDSGSSSHQVVDLDTADAGDSQHPSPQKKGSHTLRSRMTAPANTVGEDPQPQGGVTEVRPESQAADNTIIPPPVAATVD</sequence>
<keyword evidence="3" id="KW-1185">Reference proteome</keyword>
<dbReference type="EMBL" id="LXQA010320681">
    <property type="protein sequence ID" value="MCI43669.1"/>
    <property type="molecule type" value="Genomic_DNA"/>
</dbReference>
<name>A0A392S4S8_9FABA</name>
<evidence type="ECO:0000313" key="2">
    <source>
        <dbReference type="EMBL" id="MCI43669.1"/>
    </source>
</evidence>
<feature type="compositionally biased region" description="Pro residues" evidence="1">
    <location>
        <begin position="102"/>
        <end position="111"/>
    </location>
</feature>
<feature type="non-terminal residue" evidence="2">
    <location>
        <position position="111"/>
    </location>
</feature>
<feature type="region of interest" description="Disordered" evidence="1">
    <location>
        <begin position="1"/>
        <end position="111"/>
    </location>
</feature>
<evidence type="ECO:0000256" key="1">
    <source>
        <dbReference type="SAM" id="MobiDB-lite"/>
    </source>
</evidence>
<reference evidence="2 3" key="1">
    <citation type="journal article" date="2018" name="Front. Plant Sci.">
        <title>Red Clover (Trifolium pratense) and Zigzag Clover (T. medium) - A Picture of Genomic Similarities and Differences.</title>
        <authorList>
            <person name="Dluhosova J."/>
            <person name="Istvanek J."/>
            <person name="Nedelnik J."/>
            <person name="Repkova J."/>
        </authorList>
    </citation>
    <scope>NUCLEOTIDE SEQUENCE [LARGE SCALE GENOMIC DNA]</scope>
    <source>
        <strain evidence="3">cv. 10/8</strain>
        <tissue evidence="2">Leaf</tissue>
    </source>
</reference>
<proteinExistence type="predicted"/>